<dbReference type="PATRIC" id="fig|491915.6.peg.2107"/>
<dbReference type="RefSeq" id="WP_012575600.1">
    <property type="nucleotide sequence ID" value="NC_011567.1"/>
</dbReference>
<name>B7GLI7_ANOFW</name>
<dbReference type="AlphaFoldDB" id="B7GLI7"/>
<dbReference type="KEGG" id="afl:Aflv_2054"/>
<evidence type="ECO:0000313" key="2">
    <source>
        <dbReference type="Proteomes" id="UP000000742"/>
    </source>
</evidence>
<reference evidence="1 2" key="1">
    <citation type="journal article" date="2008" name="Genome Biol.">
        <title>Encapsulated in silica: genome, proteome and physiology of the thermophilic bacterium Anoxybacillus flavithermus WK1.</title>
        <authorList>
            <person name="Saw J.H."/>
            <person name="Mountain B.W."/>
            <person name="Feng L."/>
            <person name="Omelchenko M.V."/>
            <person name="Hou S."/>
            <person name="Saito J.A."/>
            <person name="Stott M.B."/>
            <person name="Li D."/>
            <person name="Zhao G."/>
            <person name="Wu J."/>
            <person name="Galperin M.Y."/>
            <person name="Koonin E.V."/>
            <person name="Makarova K.S."/>
            <person name="Wolf Y.I."/>
            <person name="Rigden D.J."/>
            <person name="Dunfield P.F."/>
            <person name="Wang L."/>
            <person name="Alam M."/>
        </authorList>
    </citation>
    <scope>NUCLEOTIDE SEQUENCE [LARGE SCALE GENOMIC DNA]</scope>
    <source>
        <strain evidence="2">DSM 21510 / WK1</strain>
    </source>
</reference>
<sequence>MDFYFKLVGSSDDPKYEYHQLRHESYDQVDMRFGKKSFVRDGDVLFLYAINTSRIRYLYGYAIVIGGSKDYKATNHPKWKWSKAILPVKVIKNLDESLIHNLDHPNESQVFPLERSRKDASMIQGVGGCIKITDFEDGIALLKKINNLPQEYFRPFDINKSIESMEQTHPETALVLEQNKDQWLEYALNLMKIM</sequence>
<dbReference type="GeneID" id="7038306"/>
<evidence type="ECO:0000313" key="1">
    <source>
        <dbReference type="EMBL" id="ACJ34413.1"/>
    </source>
</evidence>
<organism evidence="1 2">
    <name type="scientific">Anoxybacillus flavithermus (strain DSM 21510 / WK1)</name>
    <dbReference type="NCBI Taxonomy" id="491915"/>
    <lineage>
        <taxon>Bacteria</taxon>
        <taxon>Bacillati</taxon>
        <taxon>Bacillota</taxon>
        <taxon>Bacilli</taxon>
        <taxon>Bacillales</taxon>
        <taxon>Anoxybacillaceae</taxon>
        <taxon>Anoxybacillus</taxon>
    </lineage>
</organism>
<evidence type="ECO:0008006" key="3">
    <source>
        <dbReference type="Google" id="ProtNLM"/>
    </source>
</evidence>
<dbReference type="Proteomes" id="UP000000742">
    <property type="component" value="Chromosome"/>
</dbReference>
<gene>
    <name evidence="1" type="ordered locus">Aflv_2054</name>
</gene>
<accession>B7GLI7</accession>
<dbReference type="EMBL" id="CP000922">
    <property type="protein sequence ID" value="ACJ34413.1"/>
    <property type="molecule type" value="Genomic_DNA"/>
</dbReference>
<protein>
    <recommendedName>
        <fullName evidence="3">EVE domain-containing protein</fullName>
    </recommendedName>
</protein>
<dbReference type="HOGENOM" id="CLU_1399956_0_0_9"/>
<proteinExistence type="predicted"/>